<proteinExistence type="inferred from homology"/>
<comment type="subcellular location">
    <subcellularLocation>
        <location evidence="1">Membrane</location>
        <topology evidence="1">Single-pass membrane protein</topology>
    </subcellularLocation>
</comment>
<accession>A0A239AJH6</accession>
<dbReference type="PRINTS" id="PR01490">
    <property type="entry name" value="RTXTOXIND"/>
</dbReference>
<dbReference type="InterPro" id="IPR058982">
    <property type="entry name" value="Beta-barrel_AprE"/>
</dbReference>
<protein>
    <submittedName>
        <fullName evidence="11">HlyD family secretion protein/membrane fusion protein, adhesin transport system</fullName>
    </submittedName>
</protein>
<evidence type="ECO:0000256" key="7">
    <source>
        <dbReference type="SAM" id="Coils"/>
    </source>
</evidence>
<keyword evidence="7" id="KW-0175">Coiled coil</keyword>
<evidence type="ECO:0000256" key="4">
    <source>
        <dbReference type="ARBA" id="ARBA00022692"/>
    </source>
</evidence>
<evidence type="ECO:0000256" key="2">
    <source>
        <dbReference type="ARBA" id="ARBA00009477"/>
    </source>
</evidence>
<dbReference type="Pfam" id="PF26002">
    <property type="entry name" value="Beta-barrel_AprE"/>
    <property type="match status" value="1"/>
</dbReference>
<feature type="domain" description="AprE-like long alpha-helical hairpin" evidence="9">
    <location>
        <begin position="87"/>
        <end position="162"/>
    </location>
</feature>
<keyword evidence="4 8" id="KW-0812">Transmembrane</keyword>
<sequence>MRHREQHLPGSSITILVILLLLGSFLAWAWYFELEEVTTGIGKIVPSAHEQTIQSLEGGILKKLYVKTGDIVEKGQTLAQLDIIKSESAVQESRSRYAAALATASRLRAEVDGTPLAFPAELEAQPQLIKSETQLYRSRRNSLETTLAGLNRELELVREELRMTAPYVSRGAASAVDVLRLRRQISELQNKVTDTSSQYLVKAREELARSSADVESLRSVIRGRQDSLSRSTLAAPVRGIVKDVEVTTTGGVIPPNGKLLTIVPLDDSILVEARISPRDIAFIHPRQRALVKITAYDYSIYGALTGEVAIISPDTIRDEVRRDEFYYRVYIQTDSAELENQAHQKFPIFPGMIATVDIATGKKTVLTYLIKPFNKAREALRER</sequence>
<organism evidence="11 12">
    <name type="scientific">Pseudomonas segetis</name>
    <dbReference type="NCBI Taxonomy" id="298908"/>
    <lineage>
        <taxon>Bacteria</taxon>
        <taxon>Pseudomonadati</taxon>
        <taxon>Pseudomonadota</taxon>
        <taxon>Gammaproteobacteria</taxon>
        <taxon>Pseudomonadales</taxon>
        <taxon>Pseudomonadaceae</taxon>
        <taxon>Pseudomonas</taxon>
    </lineage>
</organism>
<dbReference type="Pfam" id="PF25994">
    <property type="entry name" value="HH_AprE"/>
    <property type="match status" value="1"/>
</dbReference>
<dbReference type="AlphaFoldDB" id="A0A239AJH6"/>
<dbReference type="PROSITE" id="PS00543">
    <property type="entry name" value="HLYD_FAMILY"/>
    <property type="match status" value="1"/>
</dbReference>
<reference evidence="12" key="1">
    <citation type="submission" date="2017-06" db="EMBL/GenBank/DDBJ databases">
        <authorList>
            <person name="Varghese N."/>
            <person name="Submissions S."/>
        </authorList>
    </citation>
    <scope>NUCLEOTIDE SEQUENCE [LARGE SCALE GENOMIC DNA]</scope>
    <source>
        <strain evidence="12">CIP 108523</strain>
    </source>
</reference>
<evidence type="ECO:0000259" key="10">
    <source>
        <dbReference type="Pfam" id="PF26002"/>
    </source>
</evidence>
<dbReference type="PANTHER" id="PTHR30386">
    <property type="entry name" value="MEMBRANE FUSION SUBUNIT OF EMRAB-TOLC MULTIDRUG EFFLUX PUMP"/>
    <property type="match status" value="1"/>
</dbReference>
<evidence type="ECO:0000256" key="6">
    <source>
        <dbReference type="ARBA" id="ARBA00023136"/>
    </source>
</evidence>
<evidence type="ECO:0000313" key="11">
    <source>
        <dbReference type="EMBL" id="SNR95531.1"/>
    </source>
</evidence>
<dbReference type="GO" id="GO:0016020">
    <property type="term" value="C:membrane"/>
    <property type="evidence" value="ECO:0007669"/>
    <property type="project" value="UniProtKB-SubCell"/>
</dbReference>
<dbReference type="Gene3D" id="2.40.50.100">
    <property type="match status" value="1"/>
</dbReference>
<keyword evidence="5 8" id="KW-1133">Transmembrane helix</keyword>
<dbReference type="InterPro" id="IPR058781">
    <property type="entry name" value="HH_AprE-like"/>
</dbReference>
<dbReference type="RefSeq" id="WP_089359088.1">
    <property type="nucleotide sequence ID" value="NZ_FZOG01000001.1"/>
</dbReference>
<gene>
    <name evidence="11" type="ORF">SAMN05216255_1229</name>
</gene>
<feature type="transmembrane region" description="Helical" evidence="8">
    <location>
        <begin position="12"/>
        <end position="31"/>
    </location>
</feature>
<dbReference type="Gene3D" id="2.40.30.170">
    <property type="match status" value="1"/>
</dbReference>
<keyword evidence="6 8" id="KW-0472">Membrane</keyword>
<evidence type="ECO:0000256" key="3">
    <source>
        <dbReference type="ARBA" id="ARBA00022448"/>
    </source>
</evidence>
<evidence type="ECO:0000259" key="9">
    <source>
        <dbReference type="Pfam" id="PF25994"/>
    </source>
</evidence>
<comment type="similarity">
    <text evidence="2">Belongs to the membrane fusion protein (MFP) (TC 8.A.1) family.</text>
</comment>
<dbReference type="InterPro" id="IPR050739">
    <property type="entry name" value="MFP"/>
</dbReference>
<dbReference type="EMBL" id="FZOG01000001">
    <property type="protein sequence ID" value="SNR95531.1"/>
    <property type="molecule type" value="Genomic_DNA"/>
</dbReference>
<dbReference type="InterPro" id="IPR006144">
    <property type="entry name" value="Secretion_HlyD_CS"/>
</dbReference>
<dbReference type="PANTHER" id="PTHR30386:SF26">
    <property type="entry name" value="TRANSPORT PROTEIN COMB"/>
    <property type="match status" value="1"/>
</dbReference>
<evidence type="ECO:0000313" key="12">
    <source>
        <dbReference type="Proteomes" id="UP000242915"/>
    </source>
</evidence>
<evidence type="ECO:0000256" key="8">
    <source>
        <dbReference type="SAM" id="Phobius"/>
    </source>
</evidence>
<name>A0A239AJH6_9PSED</name>
<evidence type="ECO:0000256" key="1">
    <source>
        <dbReference type="ARBA" id="ARBA00004167"/>
    </source>
</evidence>
<dbReference type="Proteomes" id="UP000242915">
    <property type="component" value="Unassembled WGS sequence"/>
</dbReference>
<feature type="domain" description="AprE-like beta-barrel" evidence="10">
    <location>
        <begin position="270"/>
        <end position="361"/>
    </location>
</feature>
<feature type="coiled-coil region" evidence="7">
    <location>
        <begin position="140"/>
        <end position="220"/>
    </location>
</feature>
<evidence type="ECO:0000256" key="5">
    <source>
        <dbReference type="ARBA" id="ARBA00022989"/>
    </source>
</evidence>
<dbReference type="GO" id="GO:0009306">
    <property type="term" value="P:protein secretion"/>
    <property type="evidence" value="ECO:0007669"/>
    <property type="project" value="InterPro"/>
</dbReference>
<keyword evidence="12" id="KW-1185">Reference proteome</keyword>
<keyword evidence="3" id="KW-0813">Transport</keyword>